<keyword evidence="2" id="KW-1185">Reference proteome</keyword>
<accession>A0ABW2G2M2</accession>
<dbReference type="Pfam" id="PF19813">
    <property type="entry name" value="DUF6296"/>
    <property type="match status" value="1"/>
</dbReference>
<name>A0ABW2G2M2_9ACTN</name>
<protein>
    <submittedName>
        <fullName evidence="1">DUF6296 family protein</fullName>
    </submittedName>
</protein>
<dbReference type="InterPro" id="IPR046263">
    <property type="entry name" value="DUF6296"/>
</dbReference>
<proteinExistence type="predicted"/>
<organism evidence="1 2">
    <name type="scientific">Kitasatospora paranensis</name>
    <dbReference type="NCBI Taxonomy" id="258053"/>
    <lineage>
        <taxon>Bacteria</taxon>
        <taxon>Bacillati</taxon>
        <taxon>Actinomycetota</taxon>
        <taxon>Actinomycetes</taxon>
        <taxon>Kitasatosporales</taxon>
        <taxon>Streptomycetaceae</taxon>
        <taxon>Kitasatospora</taxon>
    </lineage>
</organism>
<comment type="caution">
    <text evidence="1">The sequence shown here is derived from an EMBL/GenBank/DDBJ whole genome shotgun (WGS) entry which is preliminary data.</text>
</comment>
<evidence type="ECO:0000313" key="1">
    <source>
        <dbReference type="EMBL" id="MFC7181448.1"/>
    </source>
</evidence>
<dbReference type="RefSeq" id="WP_345703843.1">
    <property type="nucleotide sequence ID" value="NZ_BAABKV010000001.1"/>
</dbReference>
<evidence type="ECO:0000313" key="2">
    <source>
        <dbReference type="Proteomes" id="UP001596435"/>
    </source>
</evidence>
<reference evidence="2" key="1">
    <citation type="journal article" date="2019" name="Int. J. Syst. Evol. Microbiol.">
        <title>The Global Catalogue of Microorganisms (GCM) 10K type strain sequencing project: providing services to taxonomists for standard genome sequencing and annotation.</title>
        <authorList>
            <consortium name="The Broad Institute Genomics Platform"/>
            <consortium name="The Broad Institute Genome Sequencing Center for Infectious Disease"/>
            <person name="Wu L."/>
            <person name="Ma J."/>
        </authorList>
    </citation>
    <scope>NUCLEOTIDE SEQUENCE [LARGE SCALE GENOMIC DNA]</scope>
    <source>
        <strain evidence="2">CGMCC 1.12859</strain>
    </source>
</reference>
<sequence>MSVVAGRYLVTFPGRVGCHAPQRRIVVYALGIQGPHGHDLYADDSGRLQVEIAADGTVLPVGTDLAGALSHAEPLA</sequence>
<gene>
    <name evidence="1" type="ORF">ACFQMG_18010</name>
</gene>
<dbReference type="EMBL" id="JBHTAJ010000032">
    <property type="protein sequence ID" value="MFC7181448.1"/>
    <property type="molecule type" value="Genomic_DNA"/>
</dbReference>
<dbReference type="Proteomes" id="UP001596435">
    <property type="component" value="Unassembled WGS sequence"/>
</dbReference>